<gene>
    <name evidence="2" type="ORF">L207DRAFT_508280</name>
</gene>
<dbReference type="Proteomes" id="UP000235786">
    <property type="component" value="Unassembled WGS sequence"/>
</dbReference>
<feature type="compositionally biased region" description="Basic and acidic residues" evidence="1">
    <location>
        <begin position="36"/>
        <end position="45"/>
    </location>
</feature>
<name>A0A2J6S3M3_HYAVF</name>
<dbReference type="EMBL" id="KZ613940">
    <property type="protein sequence ID" value="PMD45372.1"/>
    <property type="molecule type" value="Genomic_DNA"/>
</dbReference>
<organism evidence="2 3">
    <name type="scientific">Hyaloscypha variabilis (strain UAMH 11265 / GT02V1 / F)</name>
    <name type="common">Meliniomyces variabilis</name>
    <dbReference type="NCBI Taxonomy" id="1149755"/>
    <lineage>
        <taxon>Eukaryota</taxon>
        <taxon>Fungi</taxon>
        <taxon>Dikarya</taxon>
        <taxon>Ascomycota</taxon>
        <taxon>Pezizomycotina</taxon>
        <taxon>Leotiomycetes</taxon>
        <taxon>Helotiales</taxon>
        <taxon>Hyaloscyphaceae</taxon>
        <taxon>Hyaloscypha</taxon>
        <taxon>Hyaloscypha variabilis</taxon>
    </lineage>
</organism>
<keyword evidence="3" id="KW-1185">Reference proteome</keyword>
<reference evidence="2 3" key="1">
    <citation type="submission" date="2016-04" db="EMBL/GenBank/DDBJ databases">
        <title>A degradative enzymes factory behind the ericoid mycorrhizal symbiosis.</title>
        <authorList>
            <consortium name="DOE Joint Genome Institute"/>
            <person name="Martino E."/>
            <person name="Morin E."/>
            <person name="Grelet G."/>
            <person name="Kuo A."/>
            <person name="Kohler A."/>
            <person name="Daghino S."/>
            <person name="Barry K."/>
            <person name="Choi C."/>
            <person name="Cichocki N."/>
            <person name="Clum A."/>
            <person name="Copeland A."/>
            <person name="Hainaut M."/>
            <person name="Haridas S."/>
            <person name="Labutti K."/>
            <person name="Lindquist E."/>
            <person name="Lipzen A."/>
            <person name="Khouja H.-R."/>
            <person name="Murat C."/>
            <person name="Ohm R."/>
            <person name="Olson A."/>
            <person name="Spatafora J."/>
            <person name="Veneault-Fourrey C."/>
            <person name="Henrissat B."/>
            <person name="Grigoriev I."/>
            <person name="Martin F."/>
            <person name="Perotto S."/>
        </authorList>
    </citation>
    <scope>NUCLEOTIDE SEQUENCE [LARGE SCALE GENOMIC DNA]</scope>
    <source>
        <strain evidence="2 3">F</strain>
    </source>
</reference>
<evidence type="ECO:0000313" key="3">
    <source>
        <dbReference type="Proteomes" id="UP000235786"/>
    </source>
</evidence>
<evidence type="ECO:0000256" key="1">
    <source>
        <dbReference type="SAM" id="MobiDB-lite"/>
    </source>
</evidence>
<feature type="region of interest" description="Disordered" evidence="1">
    <location>
        <begin position="1"/>
        <end position="62"/>
    </location>
</feature>
<proteinExistence type="predicted"/>
<accession>A0A2J6S3M3</accession>
<feature type="compositionally biased region" description="Low complexity" evidence="1">
    <location>
        <begin position="19"/>
        <end position="30"/>
    </location>
</feature>
<feature type="compositionally biased region" description="Basic and acidic residues" evidence="1">
    <location>
        <begin position="130"/>
        <end position="150"/>
    </location>
</feature>
<feature type="region of interest" description="Disordered" evidence="1">
    <location>
        <begin position="120"/>
        <end position="150"/>
    </location>
</feature>
<dbReference type="OrthoDB" id="5372011at2759"/>
<protein>
    <submittedName>
        <fullName evidence="2">Uncharacterized protein</fullName>
    </submittedName>
</protein>
<sequence length="150" mass="16962">MSSSHSTPSKAAVAKVGSRSKPSSSRSSSRIFTPAMRDRQARNKDPYSSSEESSDSAWEGQSRKVDIYNKDSFVKVQKRREAAIILDSPELLMMHAQARNDSVPGTRHYFTKMLCGFEDDKDPYMQPPLEKSERPKFKPSKEASETRRSL</sequence>
<evidence type="ECO:0000313" key="2">
    <source>
        <dbReference type="EMBL" id="PMD45372.1"/>
    </source>
</evidence>
<dbReference type="AlphaFoldDB" id="A0A2J6S3M3"/>